<protein>
    <recommendedName>
        <fullName evidence="5">RcnB family protein</fullName>
    </recommendedName>
</protein>
<dbReference type="AlphaFoldDB" id="A0A562ZM68"/>
<dbReference type="PROSITE" id="PS51257">
    <property type="entry name" value="PROKAR_LIPOPROTEIN"/>
    <property type="match status" value="1"/>
</dbReference>
<organism evidence="3 4">
    <name type="scientific">Caenimonas sedimenti</name>
    <dbReference type="NCBI Taxonomy" id="2596921"/>
    <lineage>
        <taxon>Bacteria</taxon>
        <taxon>Pseudomonadati</taxon>
        <taxon>Pseudomonadota</taxon>
        <taxon>Betaproteobacteria</taxon>
        <taxon>Burkholderiales</taxon>
        <taxon>Comamonadaceae</taxon>
        <taxon>Caenimonas</taxon>
    </lineage>
</organism>
<feature type="chain" id="PRO_5021911978" description="RcnB family protein" evidence="2">
    <location>
        <begin position="25"/>
        <end position="149"/>
    </location>
</feature>
<dbReference type="OrthoDB" id="7190052at2"/>
<proteinExistence type="predicted"/>
<evidence type="ECO:0008006" key="5">
    <source>
        <dbReference type="Google" id="ProtNLM"/>
    </source>
</evidence>
<evidence type="ECO:0000313" key="4">
    <source>
        <dbReference type="Proteomes" id="UP000318199"/>
    </source>
</evidence>
<name>A0A562ZM68_9BURK</name>
<keyword evidence="2" id="KW-0732">Signal</keyword>
<feature type="region of interest" description="Disordered" evidence="1">
    <location>
        <begin position="28"/>
        <end position="69"/>
    </location>
</feature>
<dbReference type="EMBL" id="VOBQ01000015">
    <property type="protein sequence ID" value="TWO69418.1"/>
    <property type="molecule type" value="Genomic_DNA"/>
</dbReference>
<sequence length="149" mass="15546">MRFARLVIAGCAAAACVAAFPLRAQTEPPKQEREAAAPASQLSQVGKGSRMGRKELQPGAFIGPRHRGRAQEWISRHRAGASPGPWRIGQSLPKAAGAQPAPADLLGVLPPTPPGMRYVVVGDAVLLLGSESRMVVDAVALSLPSSSPR</sequence>
<evidence type="ECO:0000313" key="3">
    <source>
        <dbReference type="EMBL" id="TWO69418.1"/>
    </source>
</evidence>
<gene>
    <name evidence="3" type="ORF">FN976_19210</name>
</gene>
<dbReference type="Gene3D" id="3.10.450.160">
    <property type="entry name" value="inner membrane protein cigr"/>
    <property type="match status" value="1"/>
</dbReference>
<comment type="caution">
    <text evidence="3">The sequence shown here is derived from an EMBL/GenBank/DDBJ whole genome shotgun (WGS) entry which is preliminary data.</text>
</comment>
<evidence type="ECO:0000256" key="1">
    <source>
        <dbReference type="SAM" id="MobiDB-lite"/>
    </source>
</evidence>
<reference evidence="3 4" key="1">
    <citation type="submission" date="2019-07" db="EMBL/GenBank/DDBJ databases">
        <title>Caenimonas sedimenti sp. nov., isolated from activated sludge.</title>
        <authorList>
            <person name="Xu J."/>
        </authorList>
    </citation>
    <scope>NUCLEOTIDE SEQUENCE [LARGE SCALE GENOMIC DNA]</scope>
    <source>
        <strain evidence="3 4">HX-9-20</strain>
    </source>
</reference>
<keyword evidence="4" id="KW-1185">Reference proteome</keyword>
<accession>A0A562ZM68</accession>
<evidence type="ECO:0000256" key="2">
    <source>
        <dbReference type="SAM" id="SignalP"/>
    </source>
</evidence>
<dbReference type="RefSeq" id="WP_145894676.1">
    <property type="nucleotide sequence ID" value="NZ_VOBQ01000015.1"/>
</dbReference>
<feature type="signal peptide" evidence="2">
    <location>
        <begin position="1"/>
        <end position="24"/>
    </location>
</feature>
<dbReference type="Proteomes" id="UP000318199">
    <property type="component" value="Unassembled WGS sequence"/>
</dbReference>